<dbReference type="EMBL" id="JADCNM010000007">
    <property type="protein sequence ID" value="KAG0475228.1"/>
    <property type="molecule type" value="Genomic_DNA"/>
</dbReference>
<dbReference type="Gene3D" id="1.10.1410.10">
    <property type="match status" value="1"/>
</dbReference>
<dbReference type="Proteomes" id="UP000639772">
    <property type="component" value="Chromosome 7"/>
</dbReference>
<dbReference type="InterPro" id="IPR054708">
    <property type="entry name" value="MTPAP-like_central"/>
</dbReference>
<evidence type="ECO:0000313" key="5">
    <source>
        <dbReference type="Proteomes" id="UP000639772"/>
    </source>
</evidence>
<name>A0A835QP70_VANPL</name>
<dbReference type="InterPro" id="IPR043519">
    <property type="entry name" value="NT_sf"/>
</dbReference>
<reference evidence="4 5" key="1">
    <citation type="journal article" date="2020" name="Nat. Food">
        <title>A phased Vanilla planifolia genome enables genetic improvement of flavour and production.</title>
        <authorList>
            <person name="Hasing T."/>
            <person name="Tang H."/>
            <person name="Brym M."/>
            <person name="Khazi F."/>
            <person name="Huang T."/>
            <person name="Chambers A.H."/>
        </authorList>
    </citation>
    <scope>NUCLEOTIDE SEQUENCE [LARGE SCALE GENOMIC DNA]</scope>
    <source>
        <tissue evidence="4">Leaf</tissue>
    </source>
</reference>
<dbReference type="InterPro" id="IPR058921">
    <property type="entry name" value="PAP/OAS1-rel"/>
</dbReference>
<accession>A0A835QP70</accession>
<organism evidence="4 5">
    <name type="scientific">Vanilla planifolia</name>
    <name type="common">Vanilla</name>
    <dbReference type="NCBI Taxonomy" id="51239"/>
    <lineage>
        <taxon>Eukaryota</taxon>
        <taxon>Viridiplantae</taxon>
        <taxon>Streptophyta</taxon>
        <taxon>Embryophyta</taxon>
        <taxon>Tracheophyta</taxon>
        <taxon>Spermatophyta</taxon>
        <taxon>Magnoliopsida</taxon>
        <taxon>Liliopsida</taxon>
        <taxon>Asparagales</taxon>
        <taxon>Orchidaceae</taxon>
        <taxon>Vanilloideae</taxon>
        <taxon>Vanilleae</taxon>
        <taxon>Vanilla</taxon>
    </lineage>
</organism>
<feature type="region of interest" description="Disordered" evidence="1">
    <location>
        <begin position="680"/>
        <end position="725"/>
    </location>
</feature>
<feature type="region of interest" description="Disordered" evidence="1">
    <location>
        <begin position="746"/>
        <end position="801"/>
    </location>
</feature>
<evidence type="ECO:0008006" key="6">
    <source>
        <dbReference type="Google" id="ProtNLM"/>
    </source>
</evidence>
<evidence type="ECO:0000259" key="2">
    <source>
        <dbReference type="Pfam" id="PF22600"/>
    </source>
</evidence>
<feature type="compositionally biased region" description="Polar residues" evidence="1">
    <location>
        <begin position="702"/>
        <end position="713"/>
    </location>
</feature>
<dbReference type="PANTHER" id="PTHR45979:SF2">
    <property type="entry name" value="PAP_OAS1 SUBSTRATE-BINDING DOMAIN SUPERFAMILY"/>
    <property type="match status" value="1"/>
</dbReference>
<evidence type="ECO:0000313" key="4">
    <source>
        <dbReference type="EMBL" id="KAG0475228.1"/>
    </source>
</evidence>
<dbReference type="AlphaFoldDB" id="A0A835QP70"/>
<dbReference type="CDD" id="cd05402">
    <property type="entry name" value="NT_PAP_TUTase"/>
    <property type="match status" value="1"/>
</dbReference>
<dbReference type="Pfam" id="PF26180">
    <property type="entry name" value="PAP-OAS1"/>
    <property type="match status" value="1"/>
</dbReference>
<dbReference type="SUPFAM" id="SSF81301">
    <property type="entry name" value="Nucleotidyltransferase"/>
    <property type="match status" value="1"/>
</dbReference>
<comment type="caution">
    <text evidence="4">The sequence shown here is derived from an EMBL/GenBank/DDBJ whole genome shotgun (WGS) entry which is preliminary data.</text>
</comment>
<evidence type="ECO:0000259" key="3">
    <source>
        <dbReference type="Pfam" id="PF26180"/>
    </source>
</evidence>
<feature type="compositionally biased region" description="Basic and acidic residues" evidence="1">
    <location>
        <begin position="774"/>
        <end position="801"/>
    </location>
</feature>
<dbReference type="PANTHER" id="PTHR45979">
    <property type="entry name" value="PAP/OAS1 SUBSTRATE-BINDING DOMAIN SUPERFAMILY"/>
    <property type="match status" value="1"/>
</dbReference>
<dbReference type="SUPFAM" id="SSF81631">
    <property type="entry name" value="PAP/OAS1 substrate-binding domain"/>
    <property type="match status" value="1"/>
</dbReference>
<dbReference type="InterPro" id="IPR058920">
    <property type="entry name" value="PAP-OAS1-bd-rel"/>
</dbReference>
<feature type="domain" description="PAP/OAS1 substrate-binding-related" evidence="3">
    <location>
        <begin position="183"/>
        <end position="376"/>
    </location>
</feature>
<dbReference type="OrthoDB" id="273917at2759"/>
<gene>
    <name evidence="4" type="ORF">HPP92_014914</name>
</gene>
<feature type="domain" description="Poly(A) RNA polymerase mitochondrial-like central palm" evidence="2">
    <location>
        <begin position="52"/>
        <end position="170"/>
    </location>
</feature>
<sequence>MMMGDLQEWLHQPKCIATAVASNNSPPSHTMNPDPSAIGASVWREAEQATLKVIRLIQPTMVSEQKRKSVVEYVQKLIRAFLSSEVFPFGSVPLKTYLPDGDIDLTAIGIPSSEEALASDVRLVLEREEHNKDAEFEVKDVQYIHAEVKLVKCLVQNIVVDISFNQIGGLGTLCFLEQVDRIIGKDHLFKRSVILIKAWCYYESRILGAHHGLISTYALEILILYIFHLFYSSLDGPLAVLYRFLDYFSKFDWDNYCISLHGPVSLSSLPELSVEKVEDESGDRLPTEEFLLRNCIETFSVPLRASESNCRTFTKKHLNIVDPLRENNNLGRSVSKGNFYRIRSAFTYGAKKLGRLLLLPAGTILGELDTFFMDTMDRHGGRQRSETSDFVPRLVLNTTVESNGVNLVTQVEKSEKMKADKFSESASGNAHRDLKHSLMKAQRSLFHEHQMSTGDANDLSTARTIKASTTKEDGILDSKKPFHAPHLFFLPKNQTRREKKAVPICSNSLDSCSDVYSNSSSTPDEKVINSMHPDSIETNSSTSSACSTRCCGNSSFEDDAQEVNESNGSSCLSNELSDLSGEGEMHMNSLWYAQWCQQQVLSSCFLPIQRSPTNRYLHGRDPWTHGNTSTAMNSNAISPRPTFSSTSYYSANLLFISEDVAKPRGTGTYFPNTNYHLYRERHSPGRLKNNGRMDASMEKGSQEQAVQATTYPSASKAPPNCNGRIHPPECSKLEFGSLGSFSVGSPVTEHGRKGTSISYDQDAGFSKPASSSQKAEKNSDRRRLAESYKLKDKDDFPPLLG</sequence>
<dbReference type="Pfam" id="PF22600">
    <property type="entry name" value="MTPAP-like_central"/>
    <property type="match status" value="1"/>
</dbReference>
<evidence type="ECO:0000256" key="1">
    <source>
        <dbReference type="SAM" id="MobiDB-lite"/>
    </source>
</evidence>
<proteinExistence type="predicted"/>
<dbReference type="Gene3D" id="3.30.460.10">
    <property type="entry name" value="Beta Polymerase, domain 2"/>
    <property type="match status" value="1"/>
</dbReference>
<protein>
    <recommendedName>
        <fullName evidence="6">Polymerase nucleotidyl transferase domain-containing protein</fullName>
    </recommendedName>
</protein>